<accession>A0A815FM02</accession>
<comment type="caution">
    <text evidence="1">The sequence shown here is derived from an EMBL/GenBank/DDBJ whole genome shotgun (WGS) entry which is preliminary data.</text>
</comment>
<dbReference type="GO" id="GO:0008080">
    <property type="term" value="F:N-acetyltransferase activity"/>
    <property type="evidence" value="ECO:0007669"/>
    <property type="project" value="TreeGrafter"/>
</dbReference>
<evidence type="ECO:0000313" key="2">
    <source>
        <dbReference type="Proteomes" id="UP000663832"/>
    </source>
</evidence>
<dbReference type="OrthoDB" id="2115692at2759"/>
<dbReference type="Gene3D" id="3.40.630.30">
    <property type="match status" value="1"/>
</dbReference>
<keyword evidence="2" id="KW-1185">Reference proteome</keyword>
<dbReference type="PANTHER" id="PTHR20905">
    <property type="entry name" value="N-ACETYLTRANSFERASE-RELATED"/>
    <property type="match status" value="1"/>
</dbReference>
<dbReference type="SUPFAM" id="SSF55729">
    <property type="entry name" value="Acyl-CoA N-acyltransferases (Nat)"/>
    <property type="match status" value="1"/>
</dbReference>
<evidence type="ECO:0008006" key="3">
    <source>
        <dbReference type="Google" id="ProtNLM"/>
    </source>
</evidence>
<dbReference type="InterPro" id="IPR016181">
    <property type="entry name" value="Acyl_CoA_acyltransferase"/>
</dbReference>
<sequence length="213" mass="24146">MESHSTIEIVPLSPEHRQGITNLLMGSFFLQEPLNAMLQFEIPHEPMAWVDHIVDGSIRDQCSFVAIDTTTPYKNIVGVILNGISDRTQKQDEFVIPSEKLNFIFSLIDKVSDGHDLFELYKTDRLFHCDVINIDENQRGHNLSVRLITTSLNKARQLGIKGAFVVCTSLFSRKAFLRQGFEVVNEILYSEHGNGRLTDMGIHDRCTLLGTKL</sequence>
<evidence type="ECO:0000313" key="1">
    <source>
        <dbReference type="EMBL" id="CAF1327980.1"/>
    </source>
</evidence>
<dbReference type="PANTHER" id="PTHR20905:SF1">
    <property type="entry name" value="AT07410P-RELATED"/>
    <property type="match status" value="1"/>
</dbReference>
<proteinExistence type="predicted"/>
<dbReference type="EMBL" id="CAJNOM010000293">
    <property type="protein sequence ID" value="CAF1327980.1"/>
    <property type="molecule type" value="Genomic_DNA"/>
</dbReference>
<dbReference type="AlphaFoldDB" id="A0A815FM02"/>
<dbReference type="Proteomes" id="UP000663832">
    <property type="component" value="Unassembled WGS sequence"/>
</dbReference>
<gene>
    <name evidence="1" type="ORF">QVE165_LOCUS32724</name>
</gene>
<name>A0A815FM02_9BILA</name>
<organism evidence="1 2">
    <name type="scientific">Adineta steineri</name>
    <dbReference type="NCBI Taxonomy" id="433720"/>
    <lineage>
        <taxon>Eukaryota</taxon>
        <taxon>Metazoa</taxon>
        <taxon>Spiralia</taxon>
        <taxon>Gnathifera</taxon>
        <taxon>Rotifera</taxon>
        <taxon>Eurotatoria</taxon>
        <taxon>Bdelloidea</taxon>
        <taxon>Adinetida</taxon>
        <taxon>Adinetidae</taxon>
        <taxon>Adineta</taxon>
    </lineage>
</organism>
<reference evidence="1" key="1">
    <citation type="submission" date="2021-02" db="EMBL/GenBank/DDBJ databases">
        <authorList>
            <person name="Nowell W R."/>
        </authorList>
    </citation>
    <scope>NUCLEOTIDE SEQUENCE</scope>
</reference>
<protein>
    <recommendedName>
        <fullName evidence="3">N-acetyltransferase domain-containing protein</fullName>
    </recommendedName>
</protein>